<dbReference type="AlphaFoldDB" id="A0A5B7E0Z4"/>
<protein>
    <submittedName>
        <fullName evidence="2">Uncharacterized protein</fullName>
    </submittedName>
</protein>
<comment type="caution">
    <text evidence="2">The sequence shown here is derived from an EMBL/GenBank/DDBJ whole genome shotgun (WGS) entry which is preliminary data.</text>
</comment>
<sequence length="78" mass="8681">MNSFRSEVRADLENHIHYLASLPDSHHHPLTRLHSQLSSHLPSIAITLSAITKHPRPSSHPVNPAQPVTPHHRPSPST</sequence>
<dbReference type="EMBL" id="VSRR010001663">
    <property type="protein sequence ID" value="MPC26866.1"/>
    <property type="molecule type" value="Genomic_DNA"/>
</dbReference>
<feature type="region of interest" description="Disordered" evidence="1">
    <location>
        <begin position="52"/>
        <end position="78"/>
    </location>
</feature>
<name>A0A5B7E0Z4_PORTR</name>
<proteinExistence type="predicted"/>
<accession>A0A5B7E0Z4</accession>
<organism evidence="2 3">
    <name type="scientific">Portunus trituberculatus</name>
    <name type="common">Swimming crab</name>
    <name type="synonym">Neptunus trituberculatus</name>
    <dbReference type="NCBI Taxonomy" id="210409"/>
    <lineage>
        <taxon>Eukaryota</taxon>
        <taxon>Metazoa</taxon>
        <taxon>Ecdysozoa</taxon>
        <taxon>Arthropoda</taxon>
        <taxon>Crustacea</taxon>
        <taxon>Multicrustacea</taxon>
        <taxon>Malacostraca</taxon>
        <taxon>Eumalacostraca</taxon>
        <taxon>Eucarida</taxon>
        <taxon>Decapoda</taxon>
        <taxon>Pleocyemata</taxon>
        <taxon>Brachyura</taxon>
        <taxon>Eubrachyura</taxon>
        <taxon>Portunoidea</taxon>
        <taxon>Portunidae</taxon>
        <taxon>Portuninae</taxon>
        <taxon>Portunus</taxon>
    </lineage>
</organism>
<evidence type="ECO:0000313" key="3">
    <source>
        <dbReference type="Proteomes" id="UP000324222"/>
    </source>
</evidence>
<gene>
    <name evidence="2" type="ORF">E2C01_020017</name>
</gene>
<evidence type="ECO:0000313" key="2">
    <source>
        <dbReference type="EMBL" id="MPC26866.1"/>
    </source>
</evidence>
<dbReference type="Proteomes" id="UP000324222">
    <property type="component" value="Unassembled WGS sequence"/>
</dbReference>
<keyword evidence="3" id="KW-1185">Reference proteome</keyword>
<evidence type="ECO:0000256" key="1">
    <source>
        <dbReference type="SAM" id="MobiDB-lite"/>
    </source>
</evidence>
<reference evidence="2 3" key="1">
    <citation type="submission" date="2019-05" db="EMBL/GenBank/DDBJ databases">
        <title>Another draft genome of Portunus trituberculatus and its Hox gene families provides insights of decapod evolution.</title>
        <authorList>
            <person name="Jeong J.-H."/>
            <person name="Song I."/>
            <person name="Kim S."/>
            <person name="Choi T."/>
            <person name="Kim D."/>
            <person name="Ryu S."/>
            <person name="Kim W."/>
        </authorList>
    </citation>
    <scope>NUCLEOTIDE SEQUENCE [LARGE SCALE GENOMIC DNA]</scope>
    <source>
        <tissue evidence="2">Muscle</tissue>
    </source>
</reference>